<reference evidence="1" key="1">
    <citation type="submission" date="2021-02" db="EMBL/GenBank/DDBJ databases">
        <authorList>
            <person name="Nowell W R."/>
        </authorList>
    </citation>
    <scope>NUCLEOTIDE SEQUENCE</scope>
</reference>
<comment type="caution">
    <text evidence="1">The sequence shown here is derived from an EMBL/GenBank/DDBJ whole genome shotgun (WGS) entry which is preliminary data.</text>
</comment>
<protein>
    <submittedName>
        <fullName evidence="1">Uncharacterized protein</fullName>
    </submittedName>
</protein>
<name>A0A820EVG2_9BILA</name>
<dbReference type="AlphaFoldDB" id="A0A820EVG2"/>
<feature type="non-terminal residue" evidence="1">
    <location>
        <position position="1"/>
    </location>
</feature>
<accession>A0A820EVG2</accession>
<organism evidence="1 2">
    <name type="scientific">Adineta steineri</name>
    <dbReference type="NCBI Taxonomy" id="433720"/>
    <lineage>
        <taxon>Eukaryota</taxon>
        <taxon>Metazoa</taxon>
        <taxon>Spiralia</taxon>
        <taxon>Gnathifera</taxon>
        <taxon>Rotifera</taxon>
        <taxon>Eurotatoria</taxon>
        <taxon>Bdelloidea</taxon>
        <taxon>Adinetida</taxon>
        <taxon>Adinetidae</taxon>
        <taxon>Adineta</taxon>
    </lineage>
</organism>
<dbReference type="Proteomes" id="UP000663844">
    <property type="component" value="Unassembled WGS sequence"/>
</dbReference>
<evidence type="ECO:0000313" key="2">
    <source>
        <dbReference type="Proteomes" id="UP000663844"/>
    </source>
</evidence>
<proteinExistence type="predicted"/>
<sequence>RDFNKFYGILLKENRSIIQTAVECDSDIIFQSVLPQPVLNSLNTPKSFLVLAKSGTDGINIRDANFRNDKFSIYTIEWNTRSLINYGDYLLQEMNENTSKTHCKSLPDFKTLVNYDDTNIADMINEVQTPRALHYFMIALIQEMNGCASESTEPFIATHENVKIASKK</sequence>
<evidence type="ECO:0000313" key="1">
    <source>
        <dbReference type="EMBL" id="CAF4251739.1"/>
    </source>
</evidence>
<dbReference type="EMBL" id="CAJOAZ010012396">
    <property type="protein sequence ID" value="CAF4251739.1"/>
    <property type="molecule type" value="Genomic_DNA"/>
</dbReference>
<gene>
    <name evidence="1" type="ORF">OXD698_LOCUS43472</name>
</gene>